<accession>A0A4Y2LF81</accession>
<name>A0A4Y2LF81_ARAVE</name>
<sequence length="114" mass="13244">MELCSRHKLSQPCLKKETEVLIVMEDSCILQLYHERWVHQDKQHIKGILQKELGISVYPDKKPCESCTCGKTRRLPFETRKKASCPGELVSADVCGPFEYSFHKKRFLVVFKDS</sequence>
<evidence type="ECO:0008006" key="3">
    <source>
        <dbReference type="Google" id="ProtNLM"/>
    </source>
</evidence>
<reference evidence="1 2" key="1">
    <citation type="journal article" date="2019" name="Sci. Rep.">
        <title>Orb-weaving spider Araneus ventricosus genome elucidates the spidroin gene catalogue.</title>
        <authorList>
            <person name="Kono N."/>
            <person name="Nakamura H."/>
            <person name="Ohtoshi R."/>
            <person name="Moran D.A.P."/>
            <person name="Shinohara A."/>
            <person name="Yoshida Y."/>
            <person name="Fujiwara M."/>
            <person name="Mori M."/>
            <person name="Tomita M."/>
            <person name="Arakawa K."/>
        </authorList>
    </citation>
    <scope>NUCLEOTIDE SEQUENCE [LARGE SCALE GENOMIC DNA]</scope>
</reference>
<proteinExistence type="predicted"/>
<dbReference type="OrthoDB" id="430476at2759"/>
<dbReference type="AlphaFoldDB" id="A0A4Y2LF81"/>
<comment type="caution">
    <text evidence="1">The sequence shown here is derived from an EMBL/GenBank/DDBJ whole genome shotgun (WGS) entry which is preliminary data.</text>
</comment>
<dbReference type="EMBL" id="BGPR01005787">
    <property type="protein sequence ID" value="GBN13431.1"/>
    <property type="molecule type" value="Genomic_DNA"/>
</dbReference>
<evidence type="ECO:0000313" key="1">
    <source>
        <dbReference type="EMBL" id="GBN13431.1"/>
    </source>
</evidence>
<dbReference type="Proteomes" id="UP000499080">
    <property type="component" value="Unassembled WGS sequence"/>
</dbReference>
<evidence type="ECO:0000313" key="2">
    <source>
        <dbReference type="Proteomes" id="UP000499080"/>
    </source>
</evidence>
<organism evidence="1 2">
    <name type="scientific">Araneus ventricosus</name>
    <name type="common">Orbweaver spider</name>
    <name type="synonym">Epeira ventricosa</name>
    <dbReference type="NCBI Taxonomy" id="182803"/>
    <lineage>
        <taxon>Eukaryota</taxon>
        <taxon>Metazoa</taxon>
        <taxon>Ecdysozoa</taxon>
        <taxon>Arthropoda</taxon>
        <taxon>Chelicerata</taxon>
        <taxon>Arachnida</taxon>
        <taxon>Araneae</taxon>
        <taxon>Araneomorphae</taxon>
        <taxon>Entelegynae</taxon>
        <taxon>Araneoidea</taxon>
        <taxon>Araneidae</taxon>
        <taxon>Araneus</taxon>
    </lineage>
</organism>
<gene>
    <name evidence="1" type="ORF">AVEN_116174_1</name>
</gene>
<keyword evidence="2" id="KW-1185">Reference proteome</keyword>
<protein>
    <recommendedName>
        <fullName evidence="3">GAG-pre-integrase domain-containing protein</fullName>
    </recommendedName>
</protein>